<comment type="subcellular location">
    <subcellularLocation>
        <location evidence="8">Cytoplasm</location>
    </subcellularLocation>
</comment>
<dbReference type="GO" id="GO:0005525">
    <property type="term" value="F:GTP binding"/>
    <property type="evidence" value="ECO:0007669"/>
    <property type="project" value="UniProtKB-UniRule"/>
</dbReference>
<feature type="binding site" evidence="8">
    <location>
        <position position="81"/>
    </location>
    <ligand>
        <name>(6S)-5-formyl-5,6,7,8-tetrahydrofolate</name>
        <dbReference type="ChEBI" id="CHEBI:57457"/>
    </ligand>
</feature>
<dbReference type="CDD" id="cd14858">
    <property type="entry name" value="TrmE_N"/>
    <property type="match status" value="1"/>
</dbReference>
<feature type="binding site" evidence="8">
    <location>
        <position position="227"/>
    </location>
    <ligand>
        <name>K(+)</name>
        <dbReference type="ChEBI" id="CHEBI:29103"/>
    </ligand>
</feature>
<dbReference type="InterPro" id="IPR027417">
    <property type="entry name" value="P-loop_NTPase"/>
</dbReference>
<evidence type="ECO:0000256" key="9">
    <source>
        <dbReference type="RuleBase" id="RU003313"/>
    </source>
</evidence>
<evidence type="ECO:0000256" key="6">
    <source>
        <dbReference type="ARBA" id="ARBA00022958"/>
    </source>
</evidence>
<evidence type="ECO:0000313" key="11">
    <source>
        <dbReference type="EMBL" id="KJV72819.1"/>
    </source>
</evidence>
<dbReference type="PATRIC" id="fig|1359175.3.peg.3092"/>
<feature type="binding site" evidence="8">
    <location>
        <position position="252"/>
    </location>
    <ligand>
        <name>Mg(2+)</name>
        <dbReference type="ChEBI" id="CHEBI:18420"/>
    </ligand>
</feature>
<keyword evidence="5 8" id="KW-0378">Hydrolase</keyword>
<dbReference type="PANTHER" id="PTHR42714:SF2">
    <property type="entry name" value="TRNA MODIFICATION GTPASE GTPBP3, MITOCHONDRIAL"/>
    <property type="match status" value="1"/>
</dbReference>
<comment type="similarity">
    <text evidence="1 8 9">Belongs to the TRAFAC class TrmE-Era-EngA-EngB-Septin-like GTPase superfamily. TrmE GTPase family.</text>
</comment>
<feature type="binding site" evidence="8">
    <location>
        <position position="231"/>
    </location>
    <ligand>
        <name>Mg(2+)</name>
        <dbReference type="ChEBI" id="CHEBI:18420"/>
    </ligand>
</feature>
<keyword evidence="8" id="KW-0963">Cytoplasm</keyword>
<protein>
    <recommendedName>
        <fullName evidence="8">tRNA modification GTPase MnmE</fullName>
        <ecNumber evidence="8">3.6.-.-</ecNumber>
    </recommendedName>
</protein>
<comment type="caution">
    <text evidence="8">Lacks conserved residue(s) required for the propagation of feature annotation.</text>
</comment>
<evidence type="ECO:0000256" key="5">
    <source>
        <dbReference type="ARBA" id="ARBA00022801"/>
    </source>
</evidence>
<sequence length="447" mass="49861">MTSKTIFAQSSAKGKAGVAVFRISGSLSLLIVERLCGKFNIVPRKVYYRTIRCYITSQVIDKALIVYFQGEHSFTGEDVVEIHTHGSVAVAKMLTRSILECDGVRLAEPGEFAKRAFLNGKMDLTMAEGLVDLIESETLMQHKQAIRQMGGELEKLYSHWRGMLIKILSFVEGYIDFPDEEIPQSVLKEAKSIINNLTREISNHLGDARKGEVLRHGIVLAITGETNTGKSSLLNYLTMREAAIVSDIPGTTRDVIEAHLDIGGYPIIVRDTAGIRESDDPIEQEGIKRSLLAFKNSDIRILMIDATNMNSVNQTIAHLLNDVYTIIVINKIDLVNYRYDSSMLPCDKPIVAISLLKHVGLDRLMAEIVSYAERLADPGNVPAITRERYRNSLNQALELLQLVNLENDLVLAAEDLRMAIRYLEHITGKIKIDDILAEIFASFCIGK</sequence>
<feature type="binding site" evidence="8">
    <location>
        <position position="447"/>
    </location>
    <ligand>
        <name>(6S)-5-formyl-5,6,7,8-tetrahydrofolate</name>
        <dbReference type="ChEBI" id="CHEBI:57457"/>
    </ligand>
</feature>
<evidence type="ECO:0000256" key="8">
    <source>
        <dbReference type="HAMAP-Rule" id="MF_00379"/>
    </source>
</evidence>
<feature type="binding site" evidence="8">
    <location>
        <begin position="227"/>
        <end position="232"/>
    </location>
    <ligand>
        <name>GTP</name>
        <dbReference type="ChEBI" id="CHEBI:37565"/>
    </ligand>
</feature>
<dbReference type="Pfam" id="PF12631">
    <property type="entry name" value="MnmE_helical"/>
    <property type="match status" value="1"/>
</dbReference>
<dbReference type="InterPro" id="IPR031168">
    <property type="entry name" value="G_TrmE"/>
</dbReference>
<feature type="binding site" evidence="8">
    <location>
        <begin position="246"/>
        <end position="252"/>
    </location>
    <ligand>
        <name>GTP</name>
        <dbReference type="ChEBI" id="CHEBI:37565"/>
    </ligand>
</feature>
<dbReference type="AlphaFoldDB" id="A0A0F3P0S8"/>
<dbReference type="Gene3D" id="1.20.120.430">
    <property type="entry name" value="tRNA modification GTPase MnmE domain 2"/>
    <property type="match status" value="1"/>
</dbReference>
<evidence type="ECO:0000256" key="1">
    <source>
        <dbReference type="ARBA" id="ARBA00011043"/>
    </source>
</evidence>
<comment type="subunit">
    <text evidence="8">Homodimer. Heterotetramer of two MnmE and two MnmG subunits.</text>
</comment>
<dbReference type="InterPro" id="IPR027368">
    <property type="entry name" value="MnmE_dom2"/>
</dbReference>
<comment type="function">
    <text evidence="8">Exhibits a very high intrinsic GTPase hydrolysis rate. Involved in the addition of a carboxymethylaminomethyl (cmnm) group at the wobble position (U34) of certain tRNAs, forming tRNA-cmnm(5)s(2)U34.</text>
</comment>
<keyword evidence="8" id="KW-0460">Magnesium</keyword>
<gene>
    <name evidence="8 11" type="primary">trmE</name>
    <name evidence="8" type="synonym">mnmE</name>
    <name evidence="11" type="ORF">OTSTA716_1817</name>
</gene>
<dbReference type="InterPro" id="IPR018948">
    <property type="entry name" value="GTP-bd_TrmE_N"/>
</dbReference>
<evidence type="ECO:0000313" key="12">
    <source>
        <dbReference type="Proteomes" id="UP000033671"/>
    </source>
</evidence>
<dbReference type="NCBIfam" id="TIGR00231">
    <property type="entry name" value="small_GTP"/>
    <property type="match status" value="1"/>
</dbReference>
<evidence type="ECO:0000256" key="2">
    <source>
        <dbReference type="ARBA" id="ARBA00022694"/>
    </source>
</evidence>
<feature type="binding site" evidence="8">
    <location>
        <position position="121"/>
    </location>
    <ligand>
        <name>(6S)-5-formyl-5,6,7,8-tetrahydrofolate</name>
        <dbReference type="ChEBI" id="CHEBI:57457"/>
    </ligand>
</feature>
<keyword evidence="6 8" id="KW-0630">Potassium</keyword>
<feature type="binding site" evidence="8">
    <location>
        <position position="22"/>
    </location>
    <ligand>
        <name>(6S)-5-formyl-5,6,7,8-tetrahydrofolate</name>
        <dbReference type="ChEBI" id="CHEBI:57457"/>
    </ligand>
</feature>
<comment type="caution">
    <text evidence="11">The sequence shown here is derived from an EMBL/GenBank/DDBJ whole genome shotgun (WGS) entry which is preliminary data.</text>
</comment>
<dbReference type="EMBL" id="LAOA01000095">
    <property type="protein sequence ID" value="KJV72819.1"/>
    <property type="molecule type" value="Genomic_DNA"/>
</dbReference>
<dbReference type="InterPro" id="IPR005225">
    <property type="entry name" value="Small_GTP-bd"/>
</dbReference>
<dbReference type="Gene3D" id="3.40.50.300">
    <property type="entry name" value="P-loop containing nucleotide triphosphate hydrolases"/>
    <property type="match status" value="1"/>
</dbReference>
<dbReference type="NCBIfam" id="NF003661">
    <property type="entry name" value="PRK05291.1-3"/>
    <property type="match status" value="1"/>
</dbReference>
<dbReference type="FunFam" id="3.30.1360.120:FF:000007">
    <property type="entry name" value="tRNA modification GTPase GTPBP3, mitochondrial"/>
    <property type="match status" value="1"/>
</dbReference>
<dbReference type="CDD" id="cd04164">
    <property type="entry name" value="trmE"/>
    <property type="match status" value="1"/>
</dbReference>
<feature type="binding site" evidence="8">
    <location>
        <begin position="271"/>
        <end position="274"/>
    </location>
    <ligand>
        <name>GTP</name>
        <dbReference type="ChEBI" id="CHEBI:37565"/>
    </ligand>
</feature>
<dbReference type="GO" id="GO:0002098">
    <property type="term" value="P:tRNA wobble uridine modification"/>
    <property type="evidence" value="ECO:0007669"/>
    <property type="project" value="TreeGrafter"/>
</dbReference>
<keyword evidence="2 8" id="KW-0819">tRNA processing</keyword>
<comment type="cofactor">
    <cofactor evidence="8">
        <name>K(+)</name>
        <dbReference type="ChEBI" id="CHEBI:29103"/>
    </cofactor>
    <text evidence="8">Binds 1 potassium ion per subunit.</text>
</comment>
<dbReference type="GO" id="GO:0005737">
    <property type="term" value="C:cytoplasm"/>
    <property type="evidence" value="ECO:0007669"/>
    <property type="project" value="UniProtKB-SubCell"/>
</dbReference>
<dbReference type="InterPro" id="IPR004520">
    <property type="entry name" value="GTPase_MnmE"/>
</dbReference>
<evidence type="ECO:0000259" key="10">
    <source>
        <dbReference type="PROSITE" id="PS51709"/>
    </source>
</evidence>
<feature type="binding site" evidence="8">
    <location>
        <position position="246"/>
    </location>
    <ligand>
        <name>K(+)</name>
        <dbReference type="ChEBI" id="CHEBI:29103"/>
    </ligand>
</feature>
<dbReference type="Gene3D" id="3.30.1360.120">
    <property type="entry name" value="Probable tRNA modification gtpase trme, domain 1"/>
    <property type="match status" value="1"/>
</dbReference>
<evidence type="ECO:0000256" key="4">
    <source>
        <dbReference type="ARBA" id="ARBA00022741"/>
    </source>
</evidence>
<dbReference type="GO" id="GO:0046872">
    <property type="term" value="F:metal ion binding"/>
    <property type="evidence" value="ECO:0007669"/>
    <property type="project" value="UniProtKB-KW"/>
</dbReference>
<name>A0A0F3P0S8_ORITS</name>
<proteinExistence type="inferred from homology"/>
<evidence type="ECO:0000256" key="7">
    <source>
        <dbReference type="ARBA" id="ARBA00023134"/>
    </source>
</evidence>
<accession>A0A0F3P0S8</accession>
<keyword evidence="4 8" id="KW-0547">Nucleotide-binding</keyword>
<dbReference type="EC" id="3.6.-.-" evidence="8"/>
<dbReference type="Proteomes" id="UP000033671">
    <property type="component" value="Unassembled WGS sequence"/>
</dbReference>
<evidence type="ECO:0000256" key="3">
    <source>
        <dbReference type="ARBA" id="ARBA00022723"/>
    </source>
</evidence>
<dbReference type="InterPro" id="IPR006073">
    <property type="entry name" value="GTP-bd"/>
</dbReference>
<feature type="binding site" evidence="8">
    <location>
        <position position="248"/>
    </location>
    <ligand>
        <name>K(+)</name>
        <dbReference type="ChEBI" id="CHEBI:29103"/>
    </ligand>
</feature>
<dbReference type="RefSeq" id="WP_045917430.1">
    <property type="nucleotide sequence ID" value="NZ_LAOA01000095.1"/>
</dbReference>
<feature type="binding site" evidence="8">
    <location>
        <position position="251"/>
    </location>
    <ligand>
        <name>K(+)</name>
        <dbReference type="ChEBI" id="CHEBI:29103"/>
    </ligand>
</feature>
<dbReference type="InterPro" id="IPR027266">
    <property type="entry name" value="TrmE/GcvT-like"/>
</dbReference>
<feature type="domain" description="TrmE-type G" evidence="10">
    <location>
        <begin position="217"/>
        <end position="373"/>
    </location>
</feature>
<dbReference type="Pfam" id="PF01926">
    <property type="entry name" value="MMR_HSR1"/>
    <property type="match status" value="1"/>
</dbReference>
<dbReference type="NCBIfam" id="TIGR00450">
    <property type="entry name" value="mnmE_trmE_thdF"/>
    <property type="match status" value="1"/>
</dbReference>
<dbReference type="HAMAP" id="MF_00379">
    <property type="entry name" value="GTPase_MnmE"/>
    <property type="match status" value="1"/>
</dbReference>
<reference evidence="11 12" key="1">
    <citation type="submission" date="2015-01" db="EMBL/GenBank/DDBJ databases">
        <title>Genome Sequencing of Rickettsiales.</title>
        <authorList>
            <person name="Daugherty S.C."/>
            <person name="Su Q."/>
            <person name="Abolude K."/>
            <person name="Beier-Sexton M."/>
            <person name="Carlyon J.A."/>
            <person name="Carter R."/>
            <person name="Day N.P."/>
            <person name="Dumler S.J."/>
            <person name="Dyachenko V."/>
            <person name="Godinez A."/>
            <person name="Kurtti T.J."/>
            <person name="Lichay M."/>
            <person name="Mullins K.E."/>
            <person name="Ott S."/>
            <person name="Pappas-Brown V."/>
            <person name="Paris D.H."/>
            <person name="Patel P."/>
            <person name="Richards A.L."/>
            <person name="Sadzewicz L."/>
            <person name="Sears K."/>
            <person name="Seidman D."/>
            <person name="Sengamalay N."/>
            <person name="Stenos J."/>
            <person name="Tallon L.J."/>
            <person name="Vincent G."/>
            <person name="Fraser C.M."/>
            <person name="Munderloh U."/>
            <person name="Dunning-Hotopp J.C."/>
        </authorList>
    </citation>
    <scope>NUCLEOTIDE SEQUENCE [LARGE SCALE GENOMIC DNA]</scope>
    <source>
        <strain evidence="11 12">TA716</strain>
    </source>
</reference>
<dbReference type="GO" id="GO:0030488">
    <property type="term" value="P:tRNA methylation"/>
    <property type="evidence" value="ECO:0007669"/>
    <property type="project" value="TreeGrafter"/>
</dbReference>
<dbReference type="GO" id="GO:0003924">
    <property type="term" value="F:GTPase activity"/>
    <property type="evidence" value="ECO:0007669"/>
    <property type="project" value="UniProtKB-UniRule"/>
</dbReference>
<dbReference type="PROSITE" id="PS51709">
    <property type="entry name" value="G_TRME"/>
    <property type="match status" value="1"/>
</dbReference>
<dbReference type="SUPFAM" id="SSF52540">
    <property type="entry name" value="P-loop containing nucleoside triphosphate hydrolases"/>
    <property type="match status" value="1"/>
</dbReference>
<keyword evidence="3 8" id="KW-0479">Metal-binding</keyword>
<dbReference type="Pfam" id="PF10396">
    <property type="entry name" value="TrmE_N"/>
    <property type="match status" value="1"/>
</dbReference>
<keyword evidence="7 8" id="KW-0342">GTP-binding</keyword>
<organism evidence="11 12">
    <name type="scientific">Orientia tsutsugamushi str. TA716</name>
    <dbReference type="NCBI Taxonomy" id="1359175"/>
    <lineage>
        <taxon>Bacteria</taxon>
        <taxon>Pseudomonadati</taxon>
        <taxon>Pseudomonadota</taxon>
        <taxon>Alphaproteobacteria</taxon>
        <taxon>Rickettsiales</taxon>
        <taxon>Rickettsiaceae</taxon>
        <taxon>Rickettsieae</taxon>
        <taxon>Orientia</taxon>
    </lineage>
</organism>
<dbReference type="PANTHER" id="PTHR42714">
    <property type="entry name" value="TRNA MODIFICATION GTPASE GTPBP3"/>
    <property type="match status" value="1"/>
</dbReference>
<dbReference type="InterPro" id="IPR025867">
    <property type="entry name" value="MnmE_helical"/>
</dbReference>